<dbReference type="Gene3D" id="3.40.50.1000">
    <property type="entry name" value="HAD superfamily/HAD-like"/>
    <property type="match status" value="1"/>
</dbReference>
<dbReference type="InterPro" id="IPR036412">
    <property type="entry name" value="HAD-like_sf"/>
</dbReference>
<sequence>MWYNTQMKVFDFDETILHGNSVRRFFGYCLVRLPYLVLYLPVQLVACLLYAVKILNKDRFLSVLESFVLFVPCKKKFIVRFWDKNFKHIKSWYLSQHSDKDVVISASPLYLVEEACRRLGVTCFATNYSPETFLSKSPHCWGSVKVDVYRQNFGDTPIEKFYTDSMSDLPLLEMAHEGYFVKGNSVSLLYLNGQKVQQP</sequence>
<protein>
    <submittedName>
        <fullName evidence="2">Haloacid dehalogenase-like hydrolase</fullName>
    </submittedName>
</protein>
<evidence type="ECO:0000313" key="3">
    <source>
        <dbReference type="Proteomes" id="UP000824200"/>
    </source>
</evidence>
<keyword evidence="1" id="KW-1133">Transmembrane helix</keyword>
<reference evidence="2" key="1">
    <citation type="submission" date="2020-10" db="EMBL/GenBank/DDBJ databases">
        <authorList>
            <person name="Gilroy R."/>
        </authorList>
    </citation>
    <scope>NUCLEOTIDE SEQUENCE</scope>
    <source>
        <strain evidence="2">CHK121-14286</strain>
    </source>
</reference>
<dbReference type="GO" id="GO:0016787">
    <property type="term" value="F:hydrolase activity"/>
    <property type="evidence" value="ECO:0007669"/>
    <property type="project" value="UniProtKB-KW"/>
</dbReference>
<feature type="transmembrane region" description="Helical" evidence="1">
    <location>
        <begin position="33"/>
        <end position="52"/>
    </location>
</feature>
<evidence type="ECO:0000313" key="2">
    <source>
        <dbReference type="EMBL" id="HIR66242.1"/>
    </source>
</evidence>
<keyword evidence="2" id="KW-0378">Hydrolase</keyword>
<dbReference type="EMBL" id="DVHL01000043">
    <property type="protein sequence ID" value="HIR66242.1"/>
    <property type="molecule type" value="Genomic_DNA"/>
</dbReference>
<organism evidence="2 3">
    <name type="scientific">Candidatus Fimimonas gallinarum</name>
    <dbReference type="NCBI Taxonomy" id="2840821"/>
    <lineage>
        <taxon>Bacteria</taxon>
        <taxon>Pseudomonadati</taxon>
        <taxon>Myxococcota</taxon>
        <taxon>Myxococcia</taxon>
        <taxon>Myxococcales</taxon>
        <taxon>Cystobacterineae</taxon>
        <taxon>Myxococcaceae</taxon>
        <taxon>Myxococcaceae incertae sedis</taxon>
        <taxon>Candidatus Fimimonas</taxon>
    </lineage>
</organism>
<dbReference type="SUPFAM" id="SSF56784">
    <property type="entry name" value="HAD-like"/>
    <property type="match status" value="1"/>
</dbReference>
<keyword evidence="1" id="KW-0812">Transmembrane</keyword>
<keyword evidence="1" id="KW-0472">Membrane</keyword>
<dbReference type="Pfam" id="PF12710">
    <property type="entry name" value="HAD"/>
    <property type="match status" value="1"/>
</dbReference>
<reference evidence="2" key="2">
    <citation type="journal article" date="2021" name="PeerJ">
        <title>Extensive microbial diversity within the chicken gut microbiome revealed by metagenomics and culture.</title>
        <authorList>
            <person name="Gilroy R."/>
            <person name="Ravi A."/>
            <person name="Getino M."/>
            <person name="Pursley I."/>
            <person name="Horton D.L."/>
            <person name="Alikhan N.F."/>
            <person name="Baker D."/>
            <person name="Gharbi K."/>
            <person name="Hall N."/>
            <person name="Watson M."/>
            <person name="Adriaenssens E.M."/>
            <person name="Foster-Nyarko E."/>
            <person name="Jarju S."/>
            <person name="Secka A."/>
            <person name="Antonio M."/>
            <person name="Oren A."/>
            <person name="Chaudhuri R.R."/>
            <person name="La Ragione R."/>
            <person name="Hildebrand F."/>
            <person name="Pallen M.J."/>
        </authorList>
    </citation>
    <scope>NUCLEOTIDE SEQUENCE</scope>
    <source>
        <strain evidence="2">CHK121-14286</strain>
    </source>
</reference>
<proteinExistence type="predicted"/>
<comment type="caution">
    <text evidence="2">The sequence shown here is derived from an EMBL/GenBank/DDBJ whole genome shotgun (WGS) entry which is preliminary data.</text>
</comment>
<name>A0A9D1E4Z4_9BACT</name>
<accession>A0A9D1E4Z4</accession>
<evidence type="ECO:0000256" key="1">
    <source>
        <dbReference type="SAM" id="Phobius"/>
    </source>
</evidence>
<dbReference type="Proteomes" id="UP000824200">
    <property type="component" value="Unassembled WGS sequence"/>
</dbReference>
<dbReference type="AlphaFoldDB" id="A0A9D1E4Z4"/>
<gene>
    <name evidence="2" type="ORF">IAC95_05130</name>
</gene>
<dbReference type="InterPro" id="IPR023214">
    <property type="entry name" value="HAD_sf"/>
</dbReference>